<dbReference type="SUPFAM" id="SSF56112">
    <property type="entry name" value="Protein kinase-like (PK-like)"/>
    <property type="match status" value="1"/>
</dbReference>
<dbReference type="EMBL" id="KK583458">
    <property type="protein sequence ID" value="KDO18307.1"/>
    <property type="molecule type" value="Genomic_DNA"/>
</dbReference>
<dbReference type="SUPFAM" id="SSF56300">
    <property type="entry name" value="Metallo-dependent phosphatases"/>
    <property type="match status" value="1"/>
</dbReference>
<evidence type="ECO:0000313" key="10">
    <source>
        <dbReference type="Proteomes" id="UP000030745"/>
    </source>
</evidence>
<dbReference type="AlphaFoldDB" id="A0A067BUL8"/>
<dbReference type="InterPro" id="IPR029052">
    <property type="entry name" value="Metallo-depent_PP-like"/>
</dbReference>
<dbReference type="InterPro" id="IPR011009">
    <property type="entry name" value="Kinase-like_dom_sf"/>
</dbReference>
<feature type="region of interest" description="Disordered" evidence="7">
    <location>
        <begin position="618"/>
        <end position="643"/>
    </location>
</feature>
<dbReference type="PROSITE" id="PS00108">
    <property type="entry name" value="PROTEIN_KINASE_ST"/>
    <property type="match status" value="1"/>
</dbReference>
<feature type="domain" description="Protein kinase" evidence="8">
    <location>
        <begin position="16"/>
        <end position="280"/>
    </location>
</feature>
<evidence type="ECO:0000256" key="7">
    <source>
        <dbReference type="SAM" id="MobiDB-lite"/>
    </source>
</evidence>
<dbReference type="PROSITE" id="PS00107">
    <property type="entry name" value="PROTEIN_KINASE_ATP"/>
    <property type="match status" value="1"/>
</dbReference>
<dbReference type="PANTHER" id="PTHR24353">
    <property type="entry name" value="CYCLIC NUCLEOTIDE-DEPENDENT PROTEIN KINASE"/>
    <property type="match status" value="1"/>
</dbReference>
<dbReference type="PROSITE" id="PS50011">
    <property type="entry name" value="PROTEIN_KINASE_DOM"/>
    <property type="match status" value="1"/>
</dbReference>
<dbReference type="FunFam" id="1.10.510.10:FF:000571">
    <property type="entry name" value="Maternal embryonic leucine zipper kinase"/>
    <property type="match status" value="1"/>
</dbReference>
<dbReference type="OMA" id="SAYHRVH"/>
<evidence type="ECO:0000256" key="5">
    <source>
        <dbReference type="ARBA" id="ARBA00022840"/>
    </source>
</evidence>
<keyword evidence="2" id="KW-0808">Transferase</keyword>
<dbReference type="SMART" id="SM00220">
    <property type="entry name" value="S_TKc"/>
    <property type="match status" value="1"/>
</dbReference>
<dbReference type="VEuPathDB" id="FungiDB:SPRG_16297"/>
<dbReference type="GeneID" id="24137935"/>
<accession>A0A067BUL8</accession>
<feature type="binding site" evidence="6">
    <location>
        <position position="45"/>
    </location>
    <ligand>
        <name>ATP</name>
        <dbReference type="ChEBI" id="CHEBI:30616"/>
    </ligand>
</feature>
<organism evidence="9 10">
    <name type="scientific">Saprolegnia parasitica (strain CBS 223.65)</name>
    <dbReference type="NCBI Taxonomy" id="695850"/>
    <lineage>
        <taxon>Eukaryota</taxon>
        <taxon>Sar</taxon>
        <taxon>Stramenopiles</taxon>
        <taxon>Oomycota</taxon>
        <taxon>Saprolegniomycetes</taxon>
        <taxon>Saprolegniales</taxon>
        <taxon>Saprolegniaceae</taxon>
        <taxon>Saprolegnia</taxon>
    </lineage>
</organism>
<keyword evidence="3 6" id="KW-0547">Nucleotide-binding</keyword>
<dbReference type="InterPro" id="IPR017441">
    <property type="entry name" value="Protein_kinase_ATP_BS"/>
</dbReference>
<sequence length="683" mass="75522">MSTVKDSVEKPQATDFTLERELGQGNFSKVFLGTHRPTGEQFAIKVIEKQRIMRLKIRHPNILNEVNMEKAVLNTLRHPNIIRLYHTYQDATNLYFLMEYIANGELWDALTLCGKQVGCTEGLARFYAADIVNALEYLASQRIVHRDLKPENMIVSKVDGHLRLVDFGTAKNLSDPALNGPNFVGTPEYMSPETIANKAVDTSSDLWALGCIVYQLLTGDTPFQGGSPYLCFLKVQDGVYDVPSFLSAPARDLIAALLQPDPTRRLGANGFDALKAHKFFDGINFETHLSTSPPFATLEDKFIFESAKQIHAYVAAGGGDKVPAVLAQAVALAHPRKPRLMHVLNRMQLLQHPDVYPRFFSTMGLGRCLYATKRGYVGLTHSVQNEWKQSFTFVHLSGPSLGRAAAATENDGLGGSSWAIELALFRDALLALNETLPTLLVLSGNMTHASPSQKYYGPQRDAFQASLSTLDSRIRLVFVPGDHAAVDIEAYTADYGDDYYALWYGGMKCLVVNSSLWLHAESDHALHERYLAQDAWLKKELEHGALCAQVLCVLSHHPLYISESDEPTLFAETLSNNNAPAAPWNVPRDVRLPLLELIGTSKVHAVFSSHYTKHVHNRFARPSKHTSGGDDDDDDDGAPQDGRCDMVVTASFADGEKSAYHRVHVEQTGLSIARTLVAAPLHV</sequence>
<dbReference type="STRING" id="695850.A0A067BUL8"/>
<reference evidence="9 10" key="1">
    <citation type="journal article" date="2013" name="PLoS Genet.">
        <title>Distinctive expansion of potential virulence genes in the genome of the oomycete fish pathogen Saprolegnia parasitica.</title>
        <authorList>
            <person name="Jiang R.H."/>
            <person name="de Bruijn I."/>
            <person name="Haas B.J."/>
            <person name="Belmonte R."/>
            <person name="Lobach L."/>
            <person name="Christie J."/>
            <person name="van den Ackerveken G."/>
            <person name="Bottin A."/>
            <person name="Bulone V."/>
            <person name="Diaz-Moreno S.M."/>
            <person name="Dumas B."/>
            <person name="Fan L."/>
            <person name="Gaulin E."/>
            <person name="Govers F."/>
            <person name="Grenville-Briggs L.J."/>
            <person name="Horner N.R."/>
            <person name="Levin J.Z."/>
            <person name="Mammella M."/>
            <person name="Meijer H.J."/>
            <person name="Morris P."/>
            <person name="Nusbaum C."/>
            <person name="Oome S."/>
            <person name="Phillips A.J."/>
            <person name="van Rooyen D."/>
            <person name="Rzeszutek E."/>
            <person name="Saraiva M."/>
            <person name="Secombes C.J."/>
            <person name="Seidl M.F."/>
            <person name="Snel B."/>
            <person name="Stassen J.H."/>
            <person name="Sykes S."/>
            <person name="Tripathy S."/>
            <person name="van den Berg H."/>
            <person name="Vega-Arreguin J.C."/>
            <person name="Wawra S."/>
            <person name="Young S.K."/>
            <person name="Zeng Q."/>
            <person name="Dieguez-Uribeondo J."/>
            <person name="Russ C."/>
            <person name="Tyler B.M."/>
            <person name="van West P."/>
        </authorList>
    </citation>
    <scope>NUCLEOTIDE SEQUENCE [LARGE SCALE GENOMIC DNA]</scope>
    <source>
        <strain evidence="9 10">CBS 223.65</strain>
    </source>
</reference>
<dbReference type="Gene3D" id="1.10.510.10">
    <property type="entry name" value="Transferase(Phosphotransferase) domain 1"/>
    <property type="match status" value="1"/>
</dbReference>
<dbReference type="InterPro" id="IPR008271">
    <property type="entry name" value="Ser/Thr_kinase_AS"/>
</dbReference>
<evidence type="ECO:0000256" key="2">
    <source>
        <dbReference type="ARBA" id="ARBA00022679"/>
    </source>
</evidence>
<evidence type="ECO:0000256" key="4">
    <source>
        <dbReference type="ARBA" id="ARBA00022777"/>
    </source>
</evidence>
<dbReference type="InterPro" id="IPR000719">
    <property type="entry name" value="Prot_kinase_dom"/>
</dbReference>
<keyword evidence="4 9" id="KW-0418">Kinase</keyword>
<proteinExistence type="predicted"/>
<dbReference type="KEGG" id="spar:SPRG_16297"/>
<name>A0A067BUL8_SAPPC</name>
<dbReference type="GO" id="GO:0004674">
    <property type="term" value="F:protein serine/threonine kinase activity"/>
    <property type="evidence" value="ECO:0007669"/>
    <property type="project" value="UniProtKB-KW"/>
</dbReference>
<dbReference type="Proteomes" id="UP000030745">
    <property type="component" value="Unassembled WGS sequence"/>
</dbReference>
<dbReference type="Pfam" id="PF00069">
    <property type="entry name" value="Pkinase"/>
    <property type="match status" value="1"/>
</dbReference>
<dbReference type="FunFam" id="3.30.200.20:FF:000042">
    <property type="entry name" value="Aurora kinase A"/>
    <property type="match status" value="1"/>
</dbReference>
<evidence type="ECO:0000256" key="3">
    <source>
        <dbReference type="ARBA" id="ARBA00022741"/>
    </source>
</evidence>
<keyword evidence="10" id="KW-1185">Reference proteome</keyword>
<gene>
    <name evidence="9" type="ORF">SPRG_16297</name>
</gene>
<evidence type="ECO:0000259" key="8">
    <source>
        <dbReference type="PROSITE" id="PS50011"/>
    </source>
</evidence>
<evidence type="ECO:0000313" key="9">
    <source>
        <dbReference type="EMBL" id="KDO18307.1"/>
    </source>
</evidence>
<feature type="compositionally biased region" description="Acidic residues" evidence="7">
    <location>
        <begin position="629"/>
        <end position="638"/>
    </location>
</feature>
<dbReference type="GO" id="GO:0005524">
    <property type="term" value="F:ATP binding"/>
    <property type="evidence" value="ECO:0007669"/>
    <property type="project" value="UniProtKB-UniRule"/>
</dbReference>
<evidence type="ECO:0000256" key="6">
    <source>
        <dbReference type="PROSITE-ProRule" id="PRU10141"/>
    </source>
</evidence>
<keyword evidence="1" id="KW-0723">Serine/threonine-protein kinase</keyword>
<dbReference type="RefSeq" id="XP_012210982.1">
    <property type="nucleotide sequence ID" value="XM_012355592.1"/>
</dbReference>
<keyword evidence="5 6" id="KW-0067">ATP-binding</keyword>
<dbReference type="Gene3D" id="3.30.200.20">
    <property type="entry name" value="Phosphorylase Kinase, domain 1"/>
    <property type="match status" value="1"/>
</dbReference>
<dbReference type="OrthoDB" id="347657at2759"/>
<evidence type="ECO:0000256" key="1">
    <source>
        <dbReference type="ARBA" id="ARBA00022527"/>
    </source>
</evidence>
<protein>
    <submittedName>
        <fullName evidence="9">AGC/PDK1 protein kinase</fullName>
    </submittedName>
</protein>
<dbReference type="Gene3D" id="3.60.21.10">
    <property type="match status" value="1"/>
</dbReference>